<keyword evidence="1" id="KW-0678">Repressor</keyword>
<dbReference type="InterPro" id="IPR009057">
    <property type="entry name" value="Homeodomain-like_sf"/>
</dbReference>
<evidence type="ECO:0000259" key="4">
    <source>
        <dbReference type="PROSITE" id="PS50977"/>
    </source>
</evidence>
<dbReference type="EMBL" id="FTOC01000002">
    <property type="protein sequence ID" value="SIS39609.1"/>
    <property type="molecule type" value="Genomic_DNA"/>
</dbReference>
<dbReference type="InterPro" id="IPR050624">
    <property type="entry name" value="HTH-type_Tx_Regulator"/>
</dbReference>
<accession>A0A1N7IR92</accession>
<dbReference type="Proteomes" id="UP000187608">
    <property type="component" value="Unassembled WGS sequence"/>
</dbReference>
<dbReference type="PROSITE" id="PS50977">
    <property type="entry name" value="HTH_TETR_2"/>
    <property type="match status" value="1"/>
</dbReference>
<keyword evidence="2 3" id="KW-0238">DNA-binding</keyword>
<organism evidence="5 6">
    <name type="scientific">Salimicrobium flavidum</name>
    <dbReference type="NCBI Taxonomy" id="570947"/>
    <lineage>
        <taxon>Bacteria</taxon>
        <taxon>Bacillati</taxon>
        <taxon>Bacillota</taxon>
        <taxon>Bacilli</taxon>
        <taxon>Bacillales</taxon>
        <taxon>Bacillaceae</taxon>
        <taxon>Salimicrobium</taxon>
    </lineage>
</organism>
<proteinExistence type="predicted"/>
<keyword evidence="6" id="KW-1185">Reference proteome</keyword>
<evidence type="ECO:0000256" key="3">
    <source>
        <dbReference type="PROSITE-ProRule" id="PRU00335"/>
    </source>
</evidence>
<dbReference type="InterPro" id="IPR039532">
    <property type="entry name" value="TetR_C_Firmicutes"/>
</dbReference>
<reference evidence="6" key="1">
    <citation type="submission" date="2017-01" db="EMBL/GenBank/DDBJ databases">
        <authorList>
            <person name="Varghese N."/>
            <person name="Submissions S."/>
        </authorList>
    </citation>
    <scope>NUCLEOTIDE SEQUENCE [LARGE SCALE GENOMIC DNA]</scope>
    <source>
        <strain evidence="6">DSM 23127</strain>
    </source>
</reference>
<dbReference type="Gene3D" id="1.10.357.10">
    <property type="entry name" value="Tetracycline Repressor, domain 2"/>
    <property type="match status" value="1"/>
</dbReference>
<dbReference type="PANTHER" id="PTHR43479">
    <property type="entry name" value="ACREF/ENVCD OPERON REPRESSOR-RELATED"/>
    <property type="match status" value="1"/>
</dbReference>
<dbReference type="PANTHER" id="PTHR43479:SF7">
    <property type="entry name" value="TETR-FAMILY TRANSCRIPTIONAL REGULATOR"/>
    <property type="match status" value="1"/>
</dbReference>
<protein>
    <submittedName>
        <fullName evidence="5">Transcriptional regulator, TetR family</fullName>
    </submittedName>
</protein>
<gene>
    <name evidence="5" type="ORF">SAMN05421687_10216</name>
</gene>
<evidence type="ECO:0000313" key="6">
    <source>
        <dbReference type="Proteomes" id="UP000187608"/>
    </source>
</evidence>
<evidence type="ECO:0000256" key="2">
    <source>
        <dbReference type="ARBA" id="ARBA00023125"/>
    </source>
</evidence>
<evidence type="ECO:0000313" key="5">
    <source>
        <dbReference type="EMBL" id="SIS39609.1"/>
    </source>
</evidence>
<name>A0A1N7IR92_9BACI</name>
<dbReference type="InterPro" id="IPR001647">
    <property type="entry name" value="HTH_TetR"/>
</dbReference>
<evidence type="ECO:0000256" key="1">
    <source>
        <dbReference type="ARBA" id="ARBA00022491"/>
    </source>
</evidence>
<dbReference type="Pfam" id="PF14278">
    <property type="entry name" value="TetR_C_8"/>
    <property type="match status" value="1"/>
</dbReference>
<dbReference type="AlphaFoldDB" id="A0A1N7IR92"/>
<dbReference type="SUPFAM" id="SSF46689">
    <property type="entry name" value="Homeodomain-like"/>
    <property type="match status" value="1"/>
</dbReference>
<feature type="domain" description="HTH tetR-type" evidence="4">
    <location>
        <begin position="6"/>
        <end position="66"/>
    </location>
</feature>
<feature type="DNA-binding region" description="H-T-H motif" evidence="3">
    <location>
        <begin position="29"/>
        <end position="48"/>
    </location>
</feature>
<dbReference type="GO" id="GO:0003677">
    <property type="term" value="F:DNA binding"/>
    <property type="evidence" value="ECO:0007669"/>
    <property type="project" value="UniProtKB-UniRule"/>
</dbReference>
<sequence>MDRRIRRTKAVFKDTIIDLMREYKYKDISVTDIVKNADYSRAAFYTHFKDKEALLEELTEDVIEDLKQAYEEPYHEVKPFHVHTLKPENIKIFHHVFAHKDFYYVVIHSEALPGFQKMITYQLKELLLSDFNRRTEELKLEKELLAGYQAYAIYGMIMEWVEGGYKYSADYMASQLLLILQERFS</sequence>
<dbReference type="Pfam" id="PF00440">
    <property type="entry name" value="TetR_N"/>
    <property type="match status" value="1"/>
</dbReference>
<dbReference type="STRING" id="570947.SAMN05421687_10216"/>